<dbReference type="CDD" id="cd22191">
    <property type="entry name" value="DPBB_RlpA_EXP_N-like"/>
    <property type="match status" value="1"/>
</dbReference>
<dbReference type="AlphaFoldDB" id="A0AAD4KRP2"/>
<proteinExistence type="predicted"/>
<keyword evidence="3" id="KW-1185">Reference proteome</keyword>
<evidence type="ECO:0000256" key="1">
    <source>
        <dbReference type="SAM" id="SignalP"/>
    </source>
</evidence>
<dbReference type="Gene3D" id="2.40.40.10">
    <property type="entry name" value="RlpA-like domain"/>
    <property type="match status" value="1"/>
</dbReference>
<feature type="chain" id="PRO_5042144457" evidence="1">
    <location>
        <begin position="19"/>
        <end position="167"/>
    </location>
</feature>
<reference evidence="2" key="1">
    <citation type="submission" date="2021-12" db="EMBL/GenBank/DDBJ databases">
        <title>Convergent genome expansion in fungi linked to evolution of root-endophyte symbiosis.</title>
        <authorList>
            <consortium name="DOE Joint Genome Institute"/>
            <person name="Ke Y.-H."/>
            <person name="Bonito G."/>
            <person name="Liao H.-L."/>
            <person name="Looney B."/>
            <person name="Rojas-Flechas A."/>
            <person name="Nash J."/>
            <person name="Hameed K."/>
            <person name="Schadt C."/>
            <person name="Martin F."/>
            <person name="Crous P.W."/>
            <person name="Miettinen O."/>
            <person name="Magnuson J.K."/>
            <person name="Labbe J."/>
            <person name="Jacobson D."/>
            <person name="Doktycz M.J."/>
            <person name="Veneault-Fourrey C."/>
            <person name="Kuo A."/>
            <person name="Mondo S."/>
            <person name="Calhoun S."/>
            <person name="Riley R."/>
            <person name="Ohm R."/>
            <person name="LaButti K."/>
            <person name="Andreopoulos B."/>
            <person name="Pangilinan J."/>
            <person name="Nolan M."/>
            <person name="Tritt A."/>
            <person name="Clum A."/>
            <person name="Lipzen A."/>
            <person name="Daum C."/>
            <person name="Barry K."/>
            <person name="Grigoriev I.V."/>
            <person name="Vilgalys R."/>
        </authorList>
    </citation>
    <scope>NUCLEOTIDE SEQUENCE</scope>
    <source>
        <strain evidence="2">PMI_201</strain>
    </source>
</reference>
<organism evidence="2 3">
    <name type="scientific">Talaromyces proteolyticus</name>
    <dbReference type="NCBI Taxonomy" id="1131652"/>
    <lineage>
        <taxon>Eukaryota</taxon>
        <taxon>Fungi</taxon>
        <taxon>Dikarya</taxon>
        <taxon>Ascomycota</taxon>
        <taxon>Pezizomycotina</taxon>
        <taxon>Eurotiomycetes</taxon>
        <taxon>Eurotiomycetidae</taxon>
        <taxon>Eurotiales</taxon>
        <taxon>Trichocomaceae</taxon>
        <taxon>Talaromyces</taxon>
        <taxon>Talaromyces sect. Bacilispori</taxon>
    </lineage>
</organism>
<feature type="non-terminal residue" evidence="2">
    <location>
        <position position="167"/>
    </location>
</feature>
<keyword evidence="1" id="KW-0732">Signal</keyword>
<dbReference type="EMBL" id="JAJTJA010000005">
    <property type="protein sequence ID" value="KAH8698914.1"/>
    <property type="molecule type" value="Genomic_DNA"/>
</dbReference>
<sequence length="167" mass="17884">MKGQIAAAAGLLFTAAKAQSSIYSGTGFGTYYYDLEQTDACSTDFSVANTGQVECSLTQVYTLENVNSEYLVAMNHTELISDMGKYCGKKVIVSVNGVASDLPLFIGDGCERCATGPSDGTWNPTGAPGLDFSYTVADKLSNLACNDGHIDITWEVVDETLYTFDYN</sequence>
<evidence type="ECO:0000313" key="3">
    <source>
        <dbReference type="Proteomes" id="UP001201262"/>
    </source>
</evidence>
<evidence type="ECO:0000313" key="2">
    <source>
        <dbReference type="EMBL" id="KAH8698914.1"/>
    </source>
</evidence>
<dbReference type="Proteomes" id="UP001201262">
    <property type="component" value="Unassembled WGS sequence"/>
</dbReference>
<dbReference type="SUPFAM" id="SSF50685">
    <property type="entry name" value="Barwin-like endoglucanases"/>
    <property type="match status" value="1"/>
</dbReference>
<gene>
    <name evidence="2" type="ORF">BGW36DRAFT_318579</name>
</gene>
<feature type="signal peptide" evidence="1">
    <location>
        <begin position="1"/>
        <end position="18"/>
    </location>
</feature>
<dbReference type="GeneID" id="70242888"/>
<accession>A0AAD4KRP2</accession>
<dbReference type="InterPro" id="IPR036908">
    <property type="entry name" value="RlpA-like_sf"/>
</dbReference>
<name>A0AAD4KRP2_9EURO</name>
<dbReference type="RefSeq" id="XP_046073378.1">
    <property type="nucleotide sequence ID" value="XM_046212601.1"/>
</dbReference>
<protein>
    <submittedName>
        <fullName evidence="2">Uncharacterized protein</fullName>
    </submittedName>
</protein>
<comment type="caution">
    <text evidence="2">The sequence shown here is derived from an EMBL/GenBank/DDBJ whole genome shotgun (WGS) entry which is preliminary data.</text>
</comment>